<comment type="caution">
    <text evidence="2">The sequence shown here is derived from an EMBL/GenBank/DDBJ whole genome shotgun (WGS) entry which is preliminary data.</text>
</comment>
<evidence type="ECO:0000313" key="3">
    <source>
        <dbReference type="Proteomes" id="UP001054837"/>
    </source>
</evidence>
<evidence type="ECO:0000313" key="2">
    <source>
        <dbReference type="EMBL" id="GIX98159.1"/>
    </source>
</evidence>
<proteinExistence type="predicted"/>
<accession>A0AAV4PQQ5</accession>
<keyword evidence="3" id="KW-1185">Reference proteome</keyword>
<feature type="compositionally biased region" description="Basic and acidic residues" evidence="1">
    <location>
        <begin position="121"/>
        <end position="131"/>
    </location>
</feature>
<sequence>MASLCTRWWTLVFNRAEKLRACERNLGFALERMRVRGCAGCAAGFQLAGLQLSRPTSGKSQGRPHSAQYETLRGDTSTRSLWCASISDHPVMKTPHRSADTPTALRQRGADPANHPPGCQTRHEIKARPAF</sequence>
<dbReference type="EMBL" id="BPLQ01003121">
    <property type="protein sequence ID" value="GIX98159.1"/>
    <property type="molecule type" value="Genomic_DNA"/>
</dbReference>
<feature type="region of interest" description="Disordered" evidence="1">
    <location>
        <begin position="53"/>
        <end position="75"/>
    </location>
</feature>
<gene>
    <name evidence="2" type="ORF">CDAR_396611</name>
</gene>
<protein>
    <submittedName>
        <fullName evidence="2">Uncharacterized protein</fullName>
    </submittedName>
</protein>
<dbReference type="Proteomes" id="UP001054837">
    <property type="component" value="Unassembled WGS sequence"/>
</dbReference>
<name>A0AAV4PQQ5_9ARAC</name>
<feature type="region of interest" description="Disordered" evidence="1">
    <location>
        <begin position="92"/>
        <end position="131"/>
    </location>
</feature>
<reference evidence="2 3" key="1">
    <citation type="submission" date="2021-06" db="EMBL/GenBank/DDBJ databases">
        <title>Caerostris darwini draft genome.</title>
        <authorList>
            <person name="Kono N."/>
            <person name="Arakawa K."/>
        </authorList>
    </citation>
    <scope>NUCLEOTIDE SEQUENCE [LARGE SCALE GENOMIC DNA]</scope>
</reference>
<organism evidence="2 3">
    <name type="scientific">Caerostris darwini</name>
    <dbReference type="NCBI Taxonomy" id="1538125"/>
    <lineage>
        <taxon>Eukaryota</taxon>
        <taxon>Metazoa</taxon>
        <taxon>Ecdysozoa</taxon>
        <taxon>Arthropoda</taxon>
        <taxon>Chelicerata</taxon>
        <taxon>Arachnida</taxon>
        <taxon>Araneae</taxon>
        <taxon>Araneomorphae</taxon>
        <taxon>Entelegynae</taxon>
        <taxon>Araneoidea</taxon>
        <taxon>Araneidae</taxon>
        <taxon>Caerostris</taxon>
    </lineage>
</organism>
<evidence type="ECO:0000256" key="1">
    <source>
        <dbReference type="SAM" id="MobiDB-lite"/>
    </source>
</evidence>
<dbReference type="AlphaFoldDB" id="A0AAV4PQQ5"/>